<dbReference type="PANTHER" id="PTHR47746">
    <property type="entry name" value="ZF-RVT DOMAIN-CONTAINING PROTEIN"/>
    <property type="match status" value="1"/>
</dbReference>
<evidence type="ECO:0000259" key="1">
    <source>
        <dbReference type="Pfam" id="PF13966"/>
    </source>
</evidence>
<keyword evidence="3" id="KW-1185">Reference proteome</keyword>
<gene>
    <name evidence="2" type="ORF">MTR67_036567</name>
</gene>
<accession>A0AAF0UC08</accession>
<dbReference type="EMBL" id="CP133619">
    <property type="protein sequence ID" value="WMV43182.1"/>
    <property type="molecule type" value="Genomic_DNA"/>
</dbReference>
<protein>
    <recommendedName>
        <fullName evidence="1">Reverse transcriptase zinc-binding domain-containing protein</fullName>
    </recommendedName>
</protein>
<dbReference type="Proteomes" id="UP001234989">
    <property type="component" value="Chromosome 8"/>
</dbReference>
<dbReference type="AlphaFoldDB" id="A0AAF0UC08"/>
<proteinExistence type="predicted"/>
<dbReference type="Pfam" id="PF13966">
    <property type="entry name" value="zf-RVT"/>
    <property type="match status" value="1"/>
</dbReference>
<dbReference type="InterPro" id="IPR026960">
    <property type="entry name" value="RVT-Znf"/>
</dbReference>
<feature type="domain" description="Reverse transcriptase zinc-binding" evidence="1">
    <location>
        <begin position="6"/>
        <end position="88"/>
    </location>
</feature>
<evidence type="ECO:0000313" key="2">
    <source>
        <dbReference type="EMBL" id="WMV43182.1"/>
    </source>
</evidence>
<evidence type="ECO:0000313" key="3">
    <source>
        <dbReference type="Proteomes" id="UP001234989"/>
    </source>
</evidence>
<name>A0AAF0UC08_SOLVR</name>
<dbReference type="PANTHER" id="PTHR47746:SF79">
    <property type="entry name" value="ORF147A PROTEIN"/>
    <property type="match status" value="1"/>
</dbReference>
<reference evidence="2" key="1">
    <citation type="submission" date="2023-08" db="EMBL/GenBank/DDBJ databases">
        <title>A de novo genome assembly of Solanum verrucosum Schlechtendal, a Mexican diploid species geographically isolated from the other diploid A-genome species in potato relatives.</title>
        <authorList>
            <person name="Hosaka K."/>
        </authorList>
    </citation>
    <scope>NUCLEOTIDE SEQUENCE</scope>
    <source>
        <tissue evidence="2">Young leaves</tissue>
    </source>
</reference>
<sequence>MRQTSFSKVYVLMGNVTPKVNWRRLICNNLGCPKWIFILQIAILEKLLTRDRLMQWGALDSASCSLRNQVNESHNHLFFECTYSGWIWSKLLQWQGISRGLCTWQEEKKWAITHATGHSIQAKIYGIWLERNSRVFFEGRKQVRQIIQEIHV</sequence>
<organism evidence="2 3">
    <name type="scientific">Solanum verrucosum</name>
    <dbReference type="NCBI Taxonomy" id="315347"/>
    <lineage>
        <taxon>Eukaryota</taxon>
        <taxon>Viridiplantae</taxon>
        <taxon>Streptophyta</taxon>
        <taxon>Embryophyta</taxon>
        <taxon>Tracheophyta</taxon>
        <taxon>Spermatophyta</taxon>
        <taxon>Magnoliopsida</taxon>
        <taxon>eudicotyledons</taxon>
        <taxon>Gunneridae</taxon>
        <taxon>Pentapetalae</taxon>
        <taxon>asterids</taxon>
        <taxon>lamiids</taxon>
        <taxon>Solanales</taxon>
        <taxon>Solanaceae</taxon>
        <taxon>Solanoideae</taxon>
        <taxon>Solaneae</taxon>
        <taxon>Solanum</taxon>
    </lineage>
</organism>